<dbReference type="Proteomes" id="UP000747542">
    <property type="component" value="Unassembled WGS sequence"/>
</dbReference>
<evidence type="ECO:0000256" key="5">
    <source>
        <dbReference type="ARBA" id="ARBA00023211"/>
    </source>
</evidence>
<evidence type="ECO:0000256" key="4">
    <source>
        <dbReference type="ARBA" id="ARBA00023136"/>
    </source>
</evidence>
<keyword evidence="6" id="KW-1133">Transmembrane helix</keyword>
<evidence type="ECO:0000313" key="8">
    <source>
        <dbReference type="EMBL" id="KAG7165134.1"/>
    </source>
</evidence>
<dbReference type="PANTHER" id="PTHR13315">
    <property type="entry name" value="METALLO PHOSPHOESTERASE RELATED"/>
    <property type="match status" value="1"/>
</dbReference>
<dbReference type="AlphaFoldDB" id="A0A8J5K0I5"/>
<evidence type="ECO:0000256" key="1">
    <source>
        <dbReference type="ARBA" id="ARBA00001936"/>
    </source>
</evidence>
<dbReference type="Pfam" id="PF00149">
    <property type="entry name" value="Metallophos"/>
    <property type="match status" value="1"/>
</dbReference>
<dbReference type="EMBL" id="JAHLQT010024847">
    <property type="protein sequence ID" value="KAG7165134.1"/>
    <property type="molecule type" value="Genomic_DNA"/>
</dbReference>
<comment type="cofactor">
    <cofactor evidence="1">
        <name>Mn(2+)</name>
        <dbReference type="ChEBI" id="CHEBI:29035"/>
    </cofactor>
</comment>
<evidence type="ECO:0000256" key="6">
    <source>
        <dbReference type="SAM" id="Phobius"/>
    </source>
</evidence>
<keyword evidence="6" id="KW-0812">Transmembrane</keyword>
<protein>
    <submittedName>
        <fullName evidence="8">Metallophosphoesterase 1-like 2</fullName>
    </submittedName>
</protein>
<comment type="caution">
    <text evidence="8">The sequence shown here is derived from an EMBL/GenBank/DDBJ whole genome shotgun (WGS) entry which is preliminary data.</text>
</comment>
<feature type="domain" description="Calcineurin-like phosphoesterase" evidence="7">
    <location>
        <begin position="63"/>
        <end position="299"/>
    </location>
</feature>
<keyword evidence="4 6" id="KW-0472">Membrane</keyword>
<name>A0A8J5K0I5_HOMAM</name>
<dbReference type="InterPro" id="IPR004843">
    <property type="entry name" value="Calcineurin-like_PHP"/>
</dbReference>
<evidence type="ECO:0000313" key="9">
    <source>
        <dbReference type="Proteomes" id="UP000747542"/>
    </source>
</evidence>
<accession>A0A8J5K0I5</accession>
<dbReference type="OrthoDB" id="9984693at2759"/>
<keyword evidence="9" id="KW-1185">Reference proteome</keyword>
<evidence type="ECO:0000256" key="3">
    <source>
        <dbReference type="ARBA" id="ARBA00022801"/>
    </source>
</evidence>
<proteinExistence type="predicted"/>
<feature type="transmembrane region" description="Helical" evidence="6">
    <location>
        <begin position="351"/>
        <end position="369"/>
    </location>
</feature>
<sequence>MMVAKIRLNLRFLVKLAVTIASVIFYCEFLHYYVVVYQCHWPALNPQTANQNITDKGTQLHAMVLADTHLLGSRNGHWFDKLRREWQMHRAFQTAVALHKPNVFIFLGDLFDEGKWCRPEEFVEYVARFHDLFSVPEDAHVLIAVGNHDIGFHYSVNPYLVNRFQRAFDVGPVKMLQIEGVTFIILNSMAMEGDNCFLCKPALNRVKIISKQLSCAAGDSEACRHWQSLALHQYSDPIILQHYPLFRESDAVCNEPDEAPADIKNIMFRERWECISKDSTEMLLELLSPRLVLSGHTHHGCHVKHMNQGSATHEYTIPSFSWRNKRNPTFSMLTVSSNNYSIYKCHMPQEITVISIYVISTACVIAWLVKKKLRSQGIIYTKVSRHID</sequence>
<keyword evidence="3" id="KW-0378">Hydrolase</keyword>
<dbReference type="GO" id="GO:0046872">
    <property type="term" value="F:metal ion binding"/>
    <property type="evidence" value="ECO:0007669"/>
    <property type="project" value="UniProtKB-KW"/>
</dbReference>
<reference evidence="8" key="1">
    <citation type="journal article" date="2021" name="Sci. Adv.">
        <title>The American lobster genome reveals insights on longevity, neural, and immune adaptations.</title>
        <authorList>
            <person name="Polinski J.M."/>
            <person name="Zimin A.V."/>
            <person name="Clark K.F."/>
            <person name="Kohn A.B."/>
            <person name="Sadowski N."/>
            <person name="Timp W."/>
            <person name="Ptitsyn A."/>
            <person name="Khanna P."/>
            <person name="Romanova D.Y."/>
            <person name="Williams P."/>
            <person name="Greenwood S.J."/>
            <person name="Moroz L.L."/>
            <person name="Walt D.R."/>
            <person name="Bodnar A.G."/>
        </authorList>
    </citation>
    <scope>NUCLEOTIDE SEQUENCE</scope>
    <source>
        <strain evidence="8">GMGI-L3</strain>
    </source>
</reference>
<keyword evidence="2" id="KW-0479">Metal-binding</keyword>
<dbReference type="GO" id="GO:0016787">
    <property type="term" value="F:hydrolase activity"/>
    <property type="evidence" value="ECO:0007669"/>
    <property type="project" value="UniProtKB-KW"/>
</dbReference>
<organism evidence="8 9">
    <name type="scientific">Homarus americanus</name>
    <name type="common">American lobster</name>
    <dbReference type="NCBI Taxonomy" id="6706"/>
    <lineage>
        <taxon>Eukaryota</taxon>
        <taxon>Metazoa</taxon>
        <taxon>Ecdysozoa</taxon>
        <taxon>Arthropoda</taxon>
        <taxon>Crustacea</taxon>
        <taxon>Multicrustacea</taxon>
        <taxon>Malacostraca</taxon>
        <taxon>Eumalacostraca</taxon>
        <taxon>Eucarida</taxon>
        <taxon>Decapoda</taxon>
        <taxon>Pleocyemata</taxon>
        <taxon>Astacidea</taxon>
        <taxon>Nephropoidea</taxon>
        <taxon>Nephropidae</taxon>
        <taxon>Homarus</taxon>
    </lineage>
</organism>
<dbReference type="GO" id="GO:0006506">
    <property type="term" value="P:GPI anchor biosynthetic process"/>
    <property type="evidence" value="ECO:0007669"/>
    <property type="project" value="InterPro"/>
</dbReference>
<evidence type="ECO:0000256" key="2">
    <source>
        <dbReference type="ARBA" id="ARBA00022723"/>
    </source>
</evidence>
<dbReference type="GO" id="GO:0016020">
    <property type="term" value="C:membrane"/>
    <property type="evidence" value="ECO:0007669"/>
    <property type="project" value="GOC"/>
</dbReference>
<dbReference type="PANTHER" id="PTHR13315:SF0">
    <property type="entry name" value="METALLOPHOSPHOESTERASE 1"/>
    <property type="match status" value="1"/>
</dbReference>
<gene>
    <name evidence="8" type="primary">MPPE1-L2</name>
    <name evidence="8" type="ORF">Hamer_G004918</name>
</gene>
<dbReference type="InterPro" id="IPR033308">
    <property type="entry name" value="PGAP5/Cdc1/Ted1"/>
</dbReference>
<evidence type="ECO:0000259" key="7">
    <source>
        <dbReference type="Pfam" id="PF00149"/>
    </source>
</evidence>
<feature type="transmembrane region" description="Helical" evidence="6">
    <location>
        <begin position="12"/>
        <end position="34"/>
    </location>
</feature>
<keyword evidence="5" id="KW-0464">Manganese</keyword>